<proteinExistence type="predicted"/>
<evidence type="ECO:0000256" key="1">
    <source>
        <dbReference type="SAM" id="MobiDB-lite"/>
    </source>
</evidence>
<dbReference type="AlphaFoldDB" id="A0A8X6WZA0"/>
<evidence type="ECO:0000259" key="2">
    <source>
        <dbReference type="SMART" id="SM00596"/>
    </source>
</evidence>
<feature type="region of interest" description="Disordered" evidence="1">
    <location>
        <begin position="1"/>
        <end position="67"/>
    </location>
</feature>
<accession>A0A8X6WZA0</accession>
<dbReference type="EMBL" id="BMAV01003397">
    <property type="protein sequence ID" value="GFY42951.1"/>
    <property type="molecule type" value="Genomic_DNA"/>
</dbReference>
<gene>
    <name evidence="3" type="primary">pol_3435</name>
    <name evidence="3" type="ORF">TNIN_142391</name>
</gene>
<keyword evidence="4" id="KW-1185">Reference proteome</keyword>
<keyword evidence="3" id="KW-0695">RNA-directed DNA polymerase</keyword>
<reference evidence="3" key="1">
    <citation type="submission" date="2020-08" db="EMBL/GenBank/DDBJ databases">
        <title>Multicomponent nature underlies the extraordinary mechanical properties of spider dragline silk.</title>
        <authorList>
            <person name="Kono N."/>
            <person name="Nakamura H."/>
            <person name="Mori M."/>
            <person name="Yoshida Y."/>
            <person name="Ohtoshi R."/>
            <person name="Malay A.D."/>
            <person name="Moran D.A.P."/>
            <person name="Tomita M."/>
            <person name="Numata K."/>
            <person name="Arakawa K."/>
        </authorList>
    </citation>
    <scope>NUCLEOTIDE SEQUENCE</scope>
</reference>
<comment type="caution">
    <text evidence="3">The sequence shown here is derived from an EMBL/GenBank/DDBJ whole genome shotgun (WGS) entry which is preliminary data.</text>
</comment>
<evidence type="ECO:0000313" key="4">
    <source>
        <dbReference type="Proteomes" id="UP000886998"/>
    </source>
</evidence>
<sequence>MIRSLSPESASKRQRTVDIETSNRYSDLQVEDSPAPENKDVSRALPPQAPDHHPQSRLTTQGPPCILKNTPKHIIPSEASLKQKKLESYTCQLSEEKELKAVIRGMPSDMPPQHIIESLLDFGITVSDCRVMINRKTDLPMPLFLPKNEINKDVYNITEICYKKVKIKPLDKKKGPAQCFRCQGFFHSSKFCTRNAK</sequence>
<keyword evidence="3" id="KW-0808">Transferase</keyword>
<feature type="domain" description="Pre-C2HC" evidence="2">
    <location>
        <begin position="112"/>
        <end position="177"/>
    </location>
</feature>
<dbReference type="GO" id="GO:0003964">
    <property type="term" value="F:RNA-directed DNA polymerase activity"/>
    <property type="evidence" value="ECO:0007669"/>
    <property type="project" value="UniProtKB-KW"/>
</dbReference>
<name>A0A8X6WZA0_9ARAC</name>
<dbReference type="Pfam" id="PF07530">
    <property type="entry name" value="PRE_C2HC"/>
    <property type="match status" value="1"/>
</dbReference>
<organism evidence="3 4">
    <name type="scientific">Trichonephila inaurata madagascariensis</name>
    <dbReference type="NCBI Taxonomy" id="2747483"/>
    <lineage>
        <taxon>Eukaryota</taxon>
        <taxon>Metazoa</taxon>
        <taxon>Ecdysozoa</taxon>
        <taxon>Arthropoda</taxon>
        <taxon>Chelicerata</taxon>
        <taxon>Arachnida</taxon>
        <taxon>Araneae</taxon>
        <taxon>Araneomorphae</taxon>
        <taxon>Entelegynae</taxon>
        <taxon>Araneoidea</taxon>
        <taxon>Nephilidae</taxon>
        <taxon>Trichonephila</taxon>
        <taxon>Trichonephila inaurata</taxon>
    </lineage>
</organism>
<dbReference type="InterPro" id="IPR006579">
    <property type="entry name" value="Pre_C2HC_dom"/>
</dbReference>
<dbReference type="SMART" id="SM00596">
    <property type="entry name" value="PRE_C2HC"/>
    <property type="match status" value="1"/>
</dbReference>
<dbReference type="OrthoDB" id="8123891at2759"/>
<dbReference type="Proteomes" id="UP000886998">
    <property type="component" value="Unassembled WGS sequence"/>
</dbReference>
<protein>
    <submittedName>
        <fullName evidence="3">RNA-directed DNA polymerase from mobile element jockey</fullName>
    </submittedName>
</protein>
<evidence type="ECO:0000313" key="3">
    <source>
        <dbReference type="EMBL" id="GFY42951.1"/>
    </source>
</evidence>
<keyword evidence="3" id="KW-0548">Nucleotidyltransferase</keyword>